<feature type="region of interest" description="Disordered" evidence="5">
    <location>
        <begin position="22"/>
        <end position="45"/>
    </location>
</feature>
<keyword evidence="2" id="KW-0677">Repeat</keyword>
<evidence type="ECO:0000256" key="4">
    <source>
        <dbReference type="ARBA" id="ARBA00022833"/>
    </source>
</evidence>
<keyword evidence="4" id="KW-0862">Zinc</keyword>
<dbReference type="SMART" id="SM00355">
    <property type="entry name" value="ZnF_C2H2"/>
    <property type="match status" value="14"/>
</dbReference>
<keyword evidence="1" id="KW-0479">Metal-binding</keyword>
<accession>A0A7D9HAE9</accession>
<feature type="compositionally biased region" description="Polar residues" evidence="5">
    <location>
        <begin position="22"/>
        <end position="41"/>
    </location>
</feature>
<feature type="region of interest" description="Disordered" evidence="5">
    <location>
        <begin position="653"/>
        <end position="729"/>
    </location>
</feature>
<feature type="compositionally biased region" description="Polar residues" evidence="5">
    <location>
        <begin position="708"/>
        <end position="728"/>
    </location>
</feature>
<dbReference type="PROSITE" id="PS50157">
    <property type="entry name" value="ZINC_FINGER_C2H2_2"/>
    <property type="match status" value="4"/>
</dbReference>
<proteinExistence type="predicted"/>
<name>A0A7D9HAE9_PARCT</name>
<dbReference type="InterPro" id="IPR013087">
    <property type="entry name" value="Znf_C2H2_type"/>
</dbReference>
<dbReference type="Proteomes" id="UP001152795">
    <property type="component" value="Unassembled WGS sequence"/>
</dbReference>
<reference evidence="6" key="1">
    <citation type="submission" date="2020-04" db="EMBL/GenBank/DDBJ databases">
        <authorList>
            <person name="Alioto T."/>
            <person name="Alioto T."/>
            <person name="Gomez Garrido J."/>
        </authorList>
    </citation>
    <scope>NUCLEOTIDE SEQUENCE</scope>
    <source>
        <strain evidence="6">A484AB</strain>
    </source>
</reference>
<feature type="region of interest" description="Disordered" evidence="5">
    <location>
        <begin position="137"/>
        <end position="167"/>
    </location>
</feature>
<sequence length="992" mass="110613">MKGRRKNLHSIISKISGNVDSNVEADTQEAASTSVTGGSESISDDNAVPEMKIADEQLQRPVTRMYAKEGEDHLRQDAAIRRINTQLLDPAASPPFICDLCSVAFLTKRELQLHVMCHGIHIAGNVSGEKVQAVMQQSGEASAMGAVQSSEGSTTSETTNGQPDPEPVVVNSEVKIVDVLSLATATRGFKAPGSIWCSLCKCTVDKGHTCKVYQTSYHAEKTEEGFTCELCGRFYNQKRKLRTHLRNRHKGFRLQEDEGYMCWQCWQAFPEIKILEEHIVQVHGHESRRQNSTWRPFTQPSTLPLDENTDEDVSPDPNGSPVESSPNAEQLSSALKRINEEAPASSHPKRPRMDVTNGIISVAEVNGKVVVTDTTIRTDSPTHPQVTVGMSGMSEPRDIEPRDIPMTAVVVGNPNVIDGSDITNHTMDITNHTMANLTTNTAVPSAENSKKKTSGHLKQQCPHCPEKYGKKYMLQLHIEEAHGENMHCFFCSTSCATKEVLASHIKSIHTEEVKNGKCPICQCKCLGELHQHIVQYHHKDLLTRKAKERVLSTCPICHAATTDAYHLRWHILREHRGLQLPKEIQDGLNEDTGSESGSSVSNEGQDRVADGTKVHDTTSESNGGHKSTTEDQENSKENDLEIVFVSDKNISSDWSKRTANGVPPTSQASKPTANSVPPSSVTNDSTSGQCIKKPADSSVGMSPKVDQRMNTQGEVHSTTGQVEQTNERGSPVKYDYHSISEDTCVFCFKTLTKETLSSHLRTDHGWVDTFTCPVCPAKAEKYLNIVEHFCQSHFHPTDEVSMTQCDAKCLKCDIIFQDISHLKKHASALHSFQLPSEASYNTFKCRHCNIIFEKQFDAQKHFDVYHLFRIRFKCESCRMGFTAKHDFQEHVTCNHPELVKSFCPVCGLGFEVSSDLEEHVFEMHRRKAQFCCAQCGNEFGDRFHVHMHIRSNCCVTWADSNFECLDCLTAFSSISELRIHCKQRSCKQDAKN</sequence>
<feature type="compositionally biased region" description="Polar residues" evidence="5">
    <location>
        <begin position="321"/>
        <end position="331"/>
    </location>
</feature>
<keyword evidence="3" id="KW-0863">Zinc-finger</keyword>
<evidence type="ECO:0000256" key="2">
    <source>
        <dbReference type="ARBA" id="ARBA00022737"/>
    </source>
</evidence>
<feature type="compositionally biased region" description="Basic and acidic residues" evidence="5">
    <location>
        <begin position="627"/>
        <end position="639"/>
    </location>
</feature>
<feature type="compositionally biased region" description="Low complexity" evidence="5">
    <location>
        <begin position="594"/>
        <end position="603"/>
    </location>
</feature>
<dbReference type="InterPro" id="IPR036236">
    <property type="entry name" value="Znf_C2H2_sf"/>
</dbReference>
<protein>
    <submittedName>
        <fullName evidence="6">Zinc finger OZF-like</fullName>
    </submittedName>
</protein>
<dbReference type="AlphaFoldDB" id="A0A7D9HAE9"/>
<dbReference type="GO" id="GO:0008270">
    <property type="term" value="F:zinc ion binding"/>
    <property type="evidence" value="ECO:0007669"/>
    <property type="project" value="UniProtKB-KW"/>
</dbReference>
<feature type="region of interest" description="Disordered" evidence="5">
    <location>
        <begin position="285"/>
        <end position="331"/>
    </location>
</feature>
<dbReference type="PANTHER" id="PTHR24379:SF121">
    <property type="entry name" value="C2H2-TYPE DOMAIN-CONTAINING PROTEIN"/>
    <property type="match status" value="1"/>
</dbReference>
<evidence type="ECO:0000256" key="5">
    <source>
        <dbReference type="SAM" id="MobiDB-lite"/>
    </source>
</evidence>
<organism evidence="6 7">
    <name type="scientific">Paramuricea clavata</name>
    <name type="common">Red gorgonian</name>
    <name type="synonym">Violescent sea-whip</name>
    <dbReference type="NCBI Taxonomy" id="317549"/>
    <lineage>
        <taxon>Eukaryota</taxon>
        <taxon>Metazoa</taxon>
        <taxon>Cnidaria</taxon>
        <taxon>Anthozoa</taxon>
        <taxon>Octocorallia</taxon>
        <taxon>Malacalcyonacea</taxon>
        <taxon>Plexauridae</taxon>
        <taxon>Paramuricea</taxon>
    </lineage>
</organism>
<gene>
    <name evidence="6" type="ORF">PACLA_8A030154</name>
</gene>
<evidence type="ECO:0000313" key="7">
    <source>
        <dbReference type="Proteomes" id="UP001152795"/>
    </source>
</evidence>
<dbReference type="OrthoDB" id="3069995at2759"/>
<dbReference type="SUPFAM" id="SSF57667">
    <property type="entry name" value="beta-beta-alpha zinc fingers"/>
    <property type="match status" value="2"/>
</dbReference>
<feature type="compositionally biased region" description="Polar residues" evidence="5">
    <location>
        <begin position="290"/>
        <end position="302"/>
    </location>
</feature>
<dbReference type="Gene3D" id="3.30.160.60">
    <property type="entry name" value="Classic Zinc Finger"/>
    <property type="match status" value="3"/>
</dbReference>
<feature type="compositionally biased region" description="Polar residues" evidence="5">
    <location>
        <begin position="663"/>
        <end position="689"/>
    </location>
</feature>
<dbReference type="PROSITE" id="PS00028">
    <property type="entry name" value="ZINC_FINGER_C2H2_1"/>
    <property type="match status" value="8"/>
</dbReference>
<dbReference type="PANTHER" id="PTHR24379">
    <property type="entry name" value="KRAB AND ZINC FINGER DOMAIN-CONTAINING"/>
    <property type="match status" value="1"/>
</dbReference>
<evidence type="ECO:0000256" key="3">
    <source>
        <dbReference type="ARBA" id="ARBA00022771"/>
    </source>
</evidence>
<evidence type="ECO:0000256" key="1">
    <source>
        <dbReference type="ARBA" id="ARBA00022723"/>
    </source>
</evidence>
<keyword evidence="7" id="KW-1185">Reference proteome</keyword>
<evidence type="ECO:0000313" key="6">
    <source>
        <dbReference type="EMBL" id="CAB3977682.1"/>
    </source>
</evidence>
<feature type="compositionally biased region" description="Basic and acidic residues" evidence="5">
    <location>
        <begin position="604"/>
        <end position="618"/>
    </location>
</feature>
<feature type="region of interest" description="Disordered" evidence="5">
    <location>
        <begin position="586"/>
        <end position="639"/>
    </location>
</feature>
<dbReference type="EMBL" id="CACRXK020000063">
    <property type="protein sequence ID" value="CAB3977682.1"/>
    <property type="molecule type" value="Genomic_DNA"/>
</dbReference>
<feature type="compositionally biased region" description="Low complexity" evidence="5">
    <location>
        <begin position="149"/>
        <end position="159"/>
    </location>
</feature>
<dbReference type="Pfam" id="PF00096">
    <property type="entry name" value="zf-C2H2"/>
    <property type="match status" value="1"/>
</dbReference>
<comment type="caution">
    <text evidence="6">The sequence shown here is derived from an EMBL/GenBank/DDBJ whole genome shotgun (WGS) entry which is preliminary data.</text>
</comment>